<keyword evidence="12" id="KW-0472">Membrane</keyword>
<evidence type="ECO:0000256" key="13">
    <source>
        <dbReference type="ARBA" id="ARBA00023180"/>
    </source>
</evidence>
<organism evidence="22 23">
    <name type="scientific">Pomacea canaliculata</name>
    <name type="common">Golden apple snail</name>
    <dbReference type="NCBI Taxonomy" id="400727"/>
    <lineage>
        <taxon>Eukaryota</taxon>
        <taxon>Metazoa</taxon>
        <taxon>Spiralia</taxon>
        <taxon>Lophotrochozoa</taxon>
        <taxon>Mollusca</taxon>
        <taxon>Gastropoda</taxon>
        <taxon>Caenogastropoda</taxon>
        <taxon>Architaenioglossa</taxon>
        <taxon>Ampullarioidea</taxon>
        <taxon>Ampullariidae</taxon>
        <taxon>Pomacea</taxon>
    </lineage>
</organism>
<evidence type="ECO:0000256" key="16">
    <source>
        <dbReference type="ARBA" id="ARBA00066515"/>
    </source>
</evidence>
<keyword evidence="11" id="KW-0333">Golgi apparatus</keyword>
<dbReference type="Gene3D" id="3.90.550.10">
    <property type="entry name" value="Spore Coat Polysaccharide Biosynthesis Protein SpsA, Chain A"/>
    <property type="match status" value="1"/>
</dbReference>
<dbReference type="EC" id="2.4.1.133" evidence="16"/>
<dbReference type="InterPro" id="IPR003859">
    <property type="entry name" value="Galactosyl_T"/>
</dbReference>
<comment type="catalytic activity">
    <reaction evidence="15">
        <text>3-O-(beta-D-xylosyl)-L-seryl-[protein] + UDP-alpha-D-galactose = 3-O-(beta-D-galactosyl-(1-&gt;4)-beta-D-xylosyl)-L-seryl-[protein] + UDP + H(+)</text>
        <dbReference type="Rhea" id="RHEA:15297"/>
        <dbReference type="Rhea" id="RHEA-COMP:12567"/>
        <dbReference type="Rhea" id="RHEA-COMP:12570"/>
        <dbReference type="ChEBI" id="CHEBI:15378"/>
        <dbReference type="ChEBI" id="CHEBI:58223"/>
        <dbReference type="ChEBI" id="CHEBI:66914"/>
        <dbReference type="ChEBI" id="CHEBI:132085"/>
        <dbReference type="ChEBI" id="CHEBI:132088"/>
        <dbReference type="EC" id="2.4.1.133"/>
    </reaction>
</comment>
<gene>
    <name evidence="22" type="ORF">C0Q70_10150</name>
</gene>
<dbReference type="GO" id="GO:0030166">
    <property type="term" value="P:proteoglycan biosynthetic process"/>
    <property type="evidence" value="ECO:0007669"/>
    <property type="project" value="TreeGrafter"/>
</dbReference>
<evidence type="ECO:0000256" key="4">
    <source>
        <dbReference type="ARBA" id="ARBA00005735"/>
    </source>
</evidence>
<dbReference type="SUPFAM" id="SSF53448">
    <property type="entry name" value="Nucleotide-diphospho-sugar transferases"/>
    <property type="match status" value="1"/>
</dbReference>
<keyword evidence="8" id="KW-0479">Metal-binding</keyword>
<evidence type="ECO:0000256" key="14">
    <source>
        <dbReference type="ARBA" id="ARBA00023211"/>
    </source>
</evidence>
<evidence type="ECO:0000256" key="2">
    <source>
        <dbReference type="ARBA" id="ARBA00004323"/>
    </source>
</evidence>
<dbReference type="InterPro" id="IPR027791">
    <property type="entry name" value="Galactosyl_T_C"/>
</dbReference>
<comment type="cofactor">
    <cofactor evidence="1">
        <name>Mn(2+)</name>
        <dbReference type="ChEBI" id="CHEBI:29035"/>
    </cofactor>
</comment>
<evidence type="ECO:0000256" key="5">
    <source>
        <dbReference type="ARBA" id="ARBA00022676"/>
    </source>
</evidence>
<dbReference type="OrthoDB" id="6020664at2759"/>
<evidence type="ECO:0000256" key="6">
    <source>
        <dbReference type="ARBA" id="ARBA00022679"/>
    </source>
</evidence>
<dbReference type="InterPro" id="IPR027995">
    <property type="entry name" value="Galactosyl_T_N"/>
</dbReference>
<reference evidence="22 23" key="1">
    <citation type="submission" date="2018-04" db="EMBL/GenBank/DDBJ databases">
        <title>The genome of golden apple snail Pomacea canaliculata provides insight into stress tolerance and invasive adaptation.</title>
        <authorList>
            <person name="Liu C."/>
            <person name="Liu B."/>
            <person name="Ren Y."/>
            <person name="Zhang Y."/>
            <person name="Wang H."/>
            <person name="Li S."/>
            <person name="Jiang F."/>
            <person name="Yin L."/>
            <person name="Zhang G."/>
            <person name="Qian W."/>
            <person name="Fan W."/>
        </authorList>
    </citation>
    <scope>NUCLEOTIDE SEQUENCE [LARGE SCALE GENOMIC DNA]</scope>
    <source>
        <strain evidence="22">SZHN2017</strain>
        <tissue evidence="22">Muscle</tissue>
    </source>
</reference>
<keyword evidence="9" id="KW-0735">Signal-anchor</keyword>
<dbReference type="Proteomes" id="UP000245119">
    <property type="component" value="Linkage Group LG5"/>
</dbReference>
<keyword evidence="7" id="KW-0812">Transmembrane</keyword>
<dbReference type="GO" id="GO:0005975">
    <property type="term" value="P:carbohydrate metabolic process"/>
    <property type="evidence" value="ECO:0007669"/>
    <property type="project" value="InterPro"/>
</dbReference>
<keyword evidence="6" id="KW-0808">Transferase</keyword>
<evidence type="ECO:0000256" key="3">
    <source>
        <dbReference type="ARBA" id="ARBA00004922"/>
    </source>
</evidence>
<dbReference type="InterPro" id="IPR029044">
    <property type="entry name" value="Nucleotide-diphossugar_trans"/>
</dbReference>
<evidence type="ECO:0000256" key="8">
    <source>
        <dbReference type="ARBA" id="ARBA00022723"/>
    </source>
</evidence>
<keyword evidence="5" id="KW-0328">Glycosyltransferase</keyword>
<comment type="subcellular location">
    <subcellularLocation>
        <location evidence="2">Golgi apparatus membrane</location>
        <topology evidence="2">Single-pass type II membrane protein</topology>
    </subcellularLocation>
</comment>
<protein>
    <recommendedName>
        <fullName evidence="17">Beta-1,4-galactosyltransferase 7</fullName>
        <ecNumber evidence="16">2.4.1.133</ecNumber>
    </recommendedName>
    <alternativeName>
        <fullName evidence="18">Proteoglycan UDP-galactose:beta-xylose beta1,4-galactosyltransferase I</fullName>
    </alternativeName>
</protein>
<proteinExistence type="inferred from homology"/>
<comment type="similarity">
    <text evidence="4">Belongs to the glycosyltransferase 7 family.</text>
</comment>
<evidence type="ECO:0000259" key="20">
    <source>
        <dbReference type="Pfam" id="PF02709"/>
    </source>
</evidence>
<dbReference type="GO" id="GO:0046525">
    <property type="term" value="F:xylosylprotein 4-beta-galactosyltransferase activity"/>
    <property type="evidence" value="ECO:0007669"/>
    <property type="project" value="UniProtKB-EC"/>
</dbReference>
<feature type="domain" description="Galactosyltransferase N-terminal" evidence="21">
    <location>
        <begin position="32"/>
        <end position="115"/>
    </location>
</feature>
<comment type="caution">
    <text evidence="22">The sequence shown here is derived from an EMBL/GenBank/DDBJ whole genome shotgun (WGS) entry which is preliminary data.</text>
</comment>
<dbReference type="GO" id="GO:0046872">
    <property type="term" value="F:metal ion binding"/>
    <property type="evidence" value="ECO:0007669"/>
    <property type="project" value="UniProtKB-KW"/>
</dbReference>
<dbReference type="PANTHER" id="PTHR19300:SF30">
    <property type="entry name" value="BETA-1,4-GALACTOSYLTRANSFERASE 7"/>
    <property type="match status" value="1"/>
</dbReference>
<keyword evidence="14" id="KW-0464">Manganese</keyword>
<comment type="pathway">
    <text evidence="3">Protein modification; protein glycosylation.</text>
</comment>
<evidence type="ECO:0000313" key="23">
    <source>
        <dbReference type="Proteomes" id="UP000245119"/>
    </source>
</evidence>
<evidence type="ECO:0000256" key="12">
    <source>
        <dbReference type="ARBA" id="ARBA00023136"/>
    </source>
</evidence>
<evidence type="ECO:0000259" key="21">
    <source>
        <dbReference type="Pfam" id="PF13733"/>
    </source>
</evidence>
<dbReference type="UniPathway" id="UPA00378"/>
<evidence type="ECO:0000256" key="17">
    <source>
        <dbReference type="ARBA" id="ARBA00071794"/>
    </source>
</evidence>
<dbReference type="Pfam" id="PF02709">
    <property type="entry name" value="Glyco_transf_7C"/>
    <property type="match status" value="1"/>
</dbReference>
<dbReference type="STRING" id="400727.A0A2T7PBT0"/>
<feature type="compositionally biased region" description="Basic and acidic residues" evidence="19">
    <location>
        <begin position="17"/>
        <end position="31"/>
    </location>
</feature>
<dbReference type="AlphaFoldDB" id="A0A2T7PBT0"/>
<evidence type="ECO:0000256" key="1">
    <source>
        <dbReference type="ARBA" id="ARBA00001936"/>
    </source>
</evidence>
<feature type="domain" description="Galactosyltransferase C-terminal" evidence="20">
    <location>
        <begin position="123"/>
        <end position="197"/>
    </location>
</feature>
<feature type="region of interest" description="Disordered" evidence="19">
    <location>
        <begin position="1"/>
        <end position="31"/>
    </location>
</feature>
<evidence type="ECO:0000313" key="22">
    <source>
        <dbReference type="EMBL" id="PVD30875.1"/>
    </source>
</evidence>
<dbReference type="Pfam" id="PF13733">
    <property type="entry name" value="Glyco_transf_7N"/>
    <property type="match status" value="1"/>
</dbReference>
<dbReference type="GO" id="GO:0000139">
    <property type="term" value="C:Golgi membrane"/>
    <property type="evidence" value="ECO:0007669"/>
    <property type="project" value="UniProtKB-SubCell"/>
</dbReference>
<dbReference type="FunFam" id="3.90.550.10:FF:000062">
    <property type="entry name" value="beta-1,4-galactosyltransferase 7 isoform X1"/>
    <property type="match status" value="1"/>
</dbReference>
<evidence type="ECO:0000256" key="11">
    <source>
        <dbReference type="ARBA" id="ARBA00023034"/>
    </source>
</evidence>
<evidence type="ECO:0000256" key="15">
    <source>
        <dbReference type="ARBA" id="ARBA00051458"/>
    </source>
</evidence>
<keyword evidence="13" id="KW-0325">Glycoprotein</keyword>
<sequence>MSSHEDARRITQTGSEVHPRDPETGHNAENDGHRLAVLVPFRDRFEELMEFVPHLSSFLTNQNKQHKIVILNQVDKYRFNRASLINVGYLEMKAECDHMAMHDVDLLPVNPELEYKFPEQGPYHLAAPHLHPLYHYKTFVGGILLIRNEHFEMLNGLSNRYWGWGREDDEFYVRMKKAGLQVSRPGNLTTGYKSFKHIHDKRKRPRDNYRYFDQREKTKRLDRDTGLATVNYTLDSQREITIDTYPVTILNIMLDCNIEKTPWCLRPEDHEWYLKQRDQHGEVH</sequence>
<accession>A0A2T7PBT0</accession>
<dbReference type="PANTHER" id="PTHR19300">
    <property type="entry name" value="BETA-1,4-GALACTOSYLTRANSFERASE"/>
    <property type="match status" value="1"/>
</dbReference>
<evidence type="ECO:0000256" key="9">
    <source>
        <dbReference type="ARBA" id="ARBA00022968"/>
    </source>
</evidence>
<name>A0A2T7PBT0_POMCA</name>
<evidence type="ECO:0000256" key="19">
    <source>
        <dbReference type="SAM" id="MobiDB-lite"/>
    </source>
</evidence>
<dbReference type="PRINTS" id="PR02050">
    <property type="entry name" value="B14GALTRFASE"/>
</dbReference>
<evidence type="ECO:0000256" key="7">
    <source>
        <dbReference type="ARBA" id="ARBA00022692"/>
    </source>
</evidence>
<dbReference type="CDD" id="cd00899">
    <property type="entry name" value="b4GalT"/>
    <property type="match status" value="1"/>
</dbReference>
<evidence type="ECO:0000256" key="10">
    <source>
        <dbReference type="ARBA" id="ARBA00022989"/>
    </source>
</evidence>
<evidence type="ECO:0000256" key="18">
    <source>
        <dbReference type="ARBA" id="ARBA00082548"/>
    </source>
</evidence>
<keyword evidence="23" id="KW-1185">Reference proteome</keyword>
<keyword evidence="10" id="KW-1133">Transmembrane helix</keyword>
<dbReference type="EMBL" id="PZQS01000005">
    <property type="protein sequence ID" value="PVD30875.1"/>
    <property type="molecule type" value="Genomic_DNA"/>
</dbReference>